<reference evidence="4 5" key="1">
    <citation type="journal article" date="2024" name="J Genomics">
        <title>Draft genome sequencing and assembly of Favolaschia claudopus CIRM-BRFM 2984 isolated from oak limbs.</title>
        <authorList>
            <person name="Navarro D."/>
            <person name="Drula E."/>
            <person name="Chaduli D."/>
            <person name="Cazenave R."/>
            <person name="Ahrendt S."/>
            <person name="Wang J."/>
            <person name="Lipzen A."/>
            <person name="Daum C."/>
            <person name="Barry K."/>
            <person name="Grigoriev I.V."/>
            <person name="Favel A."/>
            <person name="Rosso M.N."/>
            <person name="Martin F."/>
        </authorList>
    </citation>
    <scope>NUCLEOTIDE SEQUENCE [LARGE SCALE GENOMIC DNA]</scope>
    <source>
        <strain evidence="4 5">CIRM-BRFM 2984</strain>
    </source>
</reference>
<dbReference type="InterPro" id="IPR027417">
    <property type="entry name" value="P-loop_NTPase"/>
</dbReference>
<keyword evidence="5" id="KW-1185">Reference proteome</keyword>
<dbReference type="InterPro" id="IPR056884">
    <property type="entry name" value="NPHP3-like_N"/>
</dbReference>
<dbReference type="AlphaFoldDB" id="A0AAW0C4D4"/>
<accession>A0AAW0C4D4</accession>
<feature type="domain" description="Nephrocystin 3-like N-terminal" evidence="3">
    <location>
        <begin position="157"/>
        <end position="291"/>
    </location>
</feature>
<dbReference type="PANTHER" id="PTHR10039:SF14">
    <property type="entry name" value="NACHT DOMAIN-CONTAINING PROTEIN"/>
    <property type="match status" value="1"/>
</dbReference>
<comment type="caution">
    <text evidence="4">The sequence shown here is derived from an EMBL/GenBank/DDBJ whole genome shotgun (WGS) entry which is preliminary data.</text>
</comment>
<dbReference type="EMBL" id="JAWWNJ010000022">
    <property type="protein sequence ID" value="KAK7033738.1"/>
    <property type="molecule type" value="Genomic_DNA"/>
</dbReference>
<dbReference type="Proteomes" id="UP001362999">
    <property type="component" value="Unassembled WGS sequence"/>
</dbReference>
<sequence>MSSDSEQIASTQGQSQHNSSIPSASQDTPDDPSCVPSSLLGQHVPLSSGIVPHFQQSHSSPLSSTQAVVNYNINISGGTGGSGGSGNDLGGQGGFGEGPVFNNHHYTIGTLESQIEAAAMRILHEAAANEASHDSGESYAARRAIKTRERNIYLIFTHGTGKSAIAQSFCEQLHARGCLGGGFFFKRGHLSRGNAQKLFPTLAYQLSVACPEFRATLAPRVVKNPALVGKSLSIQLQALVLEPYRDAASNHPFVMVIDGLDECDGEDLQQQIMHCAMDAHSFDLRFLVVSRPESHIHAMVPRTSVDHLIIEGSFPDIQRYLVDEFKRIRTTHEAMLGVIHPWPGYDKINTLVYKSSGHFIYAATIIRFIEDGDWNPVERLAIIMGGEEPDGDTNSPFAALDQLYIHILTAVPSQSRLRRILAIASAQNEVWNLGSFSVYDIAQILQTTSTNIHLTLRKLRSVIWLPETDGKKKLFGWHHASFLDFLNNRERAGQFYVDDNARSSLAVSVIKAFCDPQCSPPSFEDRQHVTEHLNLNFITTTKLSSGMAKSLDCVNLDFFFGWRWIVNHEETKEILNWLKFHDAPTKLIQHWENIVYMAKFNFYLTKCSLTDTPHEIQSDELHYIHDICPRLLDIIQAYILFEFVGTEGHGTEDHSLRYIRWALNMSWQEMLVSIATACRYAGEDHCIPDTMKLIVNAVKLYRIRDSHPEGTFEVIAKRFLPIMAVSPWCSV</sequence>
<evidence type="ECO:0000256" key="1">
    <source>
        <dbReference type="ARBA" id="ARBA00022737"/>
    </source>
</evidence>
<evidence type="ECO:0000259" key="3">
    <source>
        <dbReference type="Pfam" id="PF24883"/>
    </source>
</evidence>
<proteinExistence type="predicted"/>
<feature type="compositionally biased region" description="Polar residues" evidence="2">
    <location>
        <begin position="1"/>
        <end position="27"/>
    </location>
</feature>
<name>A0AAW0C4D4_9AGAR</name>
<keyword evidence="1" id="KW-0677">Repeat</keyword>
<gene>
    <name evidence="4" type="ORF">R3P38DRAFT_3264065</name>
</gene>
<dbReference type="PANTHER" id="PTHR10039">
    <property type="entry name" value="AMELOGENIN"/>
    <property type="match status" value="1"/>
</dbReference>
<dbReference type="SUPFAM" id="SSF52540">
    <property type="entry name" value="P-loop containing nucleoside triphosphate hydrolases"/>
    <property type="match status" value="1"/>
</dbReference>
<organism evidence="4 5">
    <name type="scientific">Favolaschia claudopus</name>
    <dbReference type="NCBI Taxonomy" id="2862362"/>
    <lineage>
        <taxon>Eukaryota</taxon>
        <taxon>Fungi</taxon>
        <taxon>Dikarya</taxon>
        <taxon>Basidiomycota</taxon>
        <taxon>Agaricomycotina</taxon>
        <taxon>Agaricomycetes</taxon>
        <taxon>Agaricomycetidae</taxon>
        <taxon>Agaricales</taxon>
        <taxon>Marasmiineae</taxon>
        <taxon>Mycenaceae</taxon>
        <taxon>Favolaschia</taxon>
    </lineage>
</organism>
<evidence type="ECO:0000256" key="2">
    <source>
        <dbReference type="SAM" id="MobiDB-lite"/>
    </source>
</evidence>
<protein>
    <recommendedName>
        <fullName evidence="3">Nephrocystin 3-like N-terminal domain-containing protein</fullName>
    </recommendedName>
</protein>
<dbReference type="Pfam" id="PF24883">
    <property type="entry name" value="NPHP3_N"/>
    <property type="match status" value="1"/>
</dbReference>
<feature type="region of interest" description="Disordered" evidence="2">
    <location>
        <begin position="1"/>
        <end position="41"/>
    </location>
</feature>
<evidence type="ECO:0000313" key="5">
    <source>
        <dbReference type="Proteomes" id="UP001362999"/>
    </source>
</evidence>
<evidence type="ECO:0000313" key="4">
    <source>
        <dbReference type="EMBL" id="KAK7033738.1"/>
    </source>
</evidence>